<name>A0A844FW05_9FIRM</name>
<dbReference type="CDD" id="cd00093">
    <property type="entry name" value="HTH_XRE"/>
    <property type="match status" value="1"/>
</dbReference>
<dbReference type="SUPFAM" id="SSF47413">
    <property type="entry name" value="lambda repressor-like DNA-binding domains"/>
    <property type="match status" value="1"/>
</dbReference>
<proteinExistence type="predicted"/>
<dbReference type="EMBL" id="VUNM01000018">
    <property type="protein sequence ID" value="MST89520.1"/>
    <property type="molecule type" value="Genomic_DNA"/>
</dbReference>
<keyword evidence="3" id="KW-1185">Reference proteome</keyword>
<evidence type="ECO:0000259" key="1">
    <source>
        <dbReference type="PROSITE" id="PS50943"/>
    </source>
</evidence>
<organism evidence="2 3">
    <name type="scientific">Sharpea porci</name>
    <dbReference type="NCBI Taxonomy" id="2652286"/>
    <lineage>
        <taxon>Bacteria</taxon>
        <taxon>Bacillati</taxon>
        <taxon>Bacillota</taxon>
        <taxon>Erysipelotrichia</taxon>
        <taxon>Erysipelotrichales</taxon>
        <taxon>Coprobacillaceae</taxon>
        <taxon>Sharpea</taxon>
    </lineage>
</organism>
<dbReference type="Proteomes" id="UP000442619">
    <property type="component" value="Unassembled WGS sequence"/>
</dbReference>
<dbReference type="PROSITE" id="PS50943">
    <property type="entry name" value="HTH_CROC1"/>
    <property type="match status" value="1"/>
</dbReference>
<gene>
    <name evidence="2" type="ORF">FYJ79_08040</name>
</gene>
<dbReference type="InterPro" id="IPR010982">
    <property type="entry name" value="Lambda_DNA-bd_dom_sf"/>
</dbReference>
<dbReference type="AlphaFoldDB" id="A0A844FW05"/>
<sequence>MIKEENMTLNERIGYELRSQRLLRRMTIQQVANKLGKSKNTVSYYELGKIKITINDLIDYCNVVGCDYIEILKKANGEWDNTIHQDIKE</sequence>
<dbReference type="Gene3D" id="1.10.260.40">
    <property type="entry name" value="lambda repressor-like DNA-binding domains"/>
    <property type="match status" value="1"/>
</dbReference>
<protein>
    <submittedName>
        <fullName evidence="2">Helix-turn-helix transcriptional regulator</fullName>
    </submittedName>
</protein>
<evidence type="ECO:0000313" key="3">
    <source>
        <dbReference type="Proteomes" id="UP000442619"/>
    </source>
</evidence>
<evidence type="ECO:0000313" key="2">
    <source>
        <dbReference type="EMBL" id="MST89520.1"/>
    </source>
</evidence>
<dbReference type="SMART" id="SM00530">
    <property type="entry name" value="HTH_XRE"/>
    <property type="match status" value="1"/>
</dbReference>
<feature type="domain" description="HTH cro/C1-type" evidence="1">
    <location>
        <begin position="17"/>
        <end position="71"/>
    </location>
</feature>
<reference evidence="2 3" key="1">
    <citation type="submission" date="2019-08" db="EMBL/GenBank/DDBJ databases">
        <title>In-depth cultivation of the pig gut microbiome towards novel bacterial diversity and tailored functional studies.</title>
        <authorList>
            <person name="Wylensek D."/>
            <person name="Hitch T.C.A."/>
            <person name="Clavel T."/>
        </authorList>
    </citation>
    <scope>NUCLEOTIDE SEQUENCE [LARGE SCALE GENOMIC DNA]</scope>
    <source>
        <strain evidence="2 3">CA-Schmier-601-WT-3</strain>
    </source>
</reference>
<dbReference type="InterPro" id="IPR001387">
    <property type="entry name" value="Cro/C1-type_HTH"/>
</dbReference>
<comment type="caution">
    <text evidence="2">The sequence shown here is derived from an EMBL/GenBank/DDBJ whole genome shotgun (WGS) entry which is preliminary data.</text>
</comment>
<dbReference type="Pfam" id="PF01381">
    <property type="entry name" value="HTH_3"/>
    <property type="match status" value="1"/>
</dbReference>
<dbReference type="GO" id="GO:0003677">
    <property type="term" value="F:DNA binding"/>
    <property type="evidence" value="ECO:0007669"/>
    <property type="project" value="InterPro"/>
</dbReference>
<accession>A0A844FW05</accession>